<name>T0K882_COLGC</name>
<gene>
    <name evidence="2" type="ORF">CGLO_11450</name>
</gene>
<dbReference type="EMBL" id="AMYD01002379">
    <property type="protein sequence ID" value="EQB49233.1"/>
    <property type="molecule type" value="Genomic_DNA"/>
</dbReference>
<accession>T0K882</accession>
<dbReference type="HOGENOM" id="CLU_3087102_0_0_1"/>
<comment type="caution">
    <text evidence="2">The sequence shown here is derived from an EMBL/GenBank/DDBJ whole genome shotgun (WGS) entry which is preliminary data.</text>
</comment>
<evidence type="ECO:0000313" key="3">
    <source>
        <dbReference type="Proteomes" id="UP000015530"/>
    </source>
</evidence>
<feature type="domain" description="DUF3898" evidence="1">
    <location>
        <begin position="1"/>
        <end position="47"/>
    </location>
</feature>
<reference evidence="3" key="1">
    <citation type="journal article" date="2013" name="Mol. Plant Microbe Interact.">
        <title>Global aspects of pacC regulation of pathogenicity genes in Colletotrichum gloeosporioides as revealed by transcriptome analysis.</title>
        <authorList>
            <person name="Alkan N."/>
            <person name="Meng X."/>
            <person name="Friedlander G."/>
            <person name="Reuveni E."/>
            <person name="Sukno S."/>
            <person name="Sherman A."/>
            <person name="Thon M."/>
            <person name="Fluhr R."/>
            <person name="Prusky D."/>
        </authorList>
    </citation>
    <scope>NUCLEOTIDE SEQUENCE [LARGE SCALE GENOMIC DNA]</scope>
    <source>
        <strain evidence="3">Cg-14</strain>
    </source>
</reference>
<dbReference type="Proteomes" id="UP000015530">
    <property type="component" value="Unassembled WGS sequence"/>
</dbReference>
<dbReference type="AlphaFoldDB" id="T0K882"/>
<dbReference type="Pfam" id="PF13037">
    <property type="entry name" value="DUF3898"/>
    <property type="match status" value="1"/>
</dbReference>
<organism evidence="2 3">
    <name type="scientific">Colletotrichum gloeosporioides (strain Cg-14)</name>
    <name type="common">Anthracnose fungus</name>
    <name type="synonym">Glomerella cingulata</name>
    <dbReference type="NCBI Taxonomy" id="1237896"/>
    <lineage>
        <taxon>Eukaryota</taxon>
        <taxon>Fungi</taxon>
        <taxon>Dikarya</taxon>
        <taxon>Ascomycota</taxon>
        <taxon>Pezizomycotina</taxon>
        <taxon>Sordariomycetes</taxon>
        <taxon>Hypocreomycetidae</taxon>
        <taxon>Glomerellales</taxon>
        <taxon>Glomerellaceae</taxon>
        <taxon>Colletotrichum</taxon>
        <taxon>Colletotrichum gloeosporioides species complex</taxon>
    </lineage>
</organism>
<dbReference type="InterPro" id="IPR025012">
    <property type="entry name" value="DUF3898"/>
</dbReference>
<evidence type="ECO:0000313" key="2">
    <source>
        <dbReference type="EMBL" id="EQB49233.1"/>
    </source>
</evidence>
<evidence type="ECO:0000259" key="1">
    <source>
        <dbReference type="Pfam" id="PF13037"/>
    </source>
</evidence>
<sequence length="52" mass="5853">MKMRLGETEIKGLLADFGHSIHIAKLNNRYVVLVEADQIVFEKGSTPPMIQI</sequence>
<protein>
    <recommendedName>
        <fullName evidence="1">DUF3898 domain-containing protein</fullName>
    </recommendedName>
</protein>
<proteinExistence type="predicted"/>